<keyword evidence="7 10" id="KW-0150">Chloroplast</keyword>
<dbReference type="RefSeq" id="YP_009185135.1">
    <property type="nucleotide sequence ID" value="NC_028585.1"/>
</dbReference>
<evidence type="ECO:0000259" key="9">
    <source>
        <dbReference type="Pfam" id="PF00189"/>
    </source>
</evidence>
<name>A0A0S2LPR5_STACE</name>
<feature type="compositionally biased region" description="Polar residues" evidence="8">
    <location>
        <begin position="167"/>
        <end position="176"/>
    </location>
</feature>
<dbReference type="InterPro" id="IPR001351">
    <property type="entry name" value="Ribosomal_uS3_C"/>
</dbReference>
<feature type="domain" description="Small ribosomal subunit protein uS3 C-terminal" evidence="9">
    <location>
        <begin position="790"/>
        <end position="873"/>
    </location>
</feature>
<feature type="region of interest" description="Disordered" evidence="8">
    <location>
        <begin position="153"/>
        <end position="253"/>
    </location>
</feature>
<dbReference type="Pfam" id="PF00189">
    <property type="entry name" value="Ribosomal_S3_C"/>
    <property type="match status" value="1"/>
</dbReference>
<dbReference type="Gene3D" id="3.30.300.20">
    <property type="match status" value="1"/>
</dbReference>
<dbReference type="PANTHER" id="PTHR11760:SF19">
    <property type="entry name" value="SMALL RIBOSOMAL SUBUNIT PROTEIN US3C"/>
    <property type="match status" value="1"/>
</dbReference>
<dbReference type="EMBL" id="KT625420">
    <property type="protein sequence ID" value="ALO63461.1"/>
    <property type="molecule type" value="Genomic_DNA"/>
</dbReference>
<keyword evidence="7 10" id="KW-0934">Plastid</keyword>
<dbReference type="PROSITE" id="PS00548">
    <property type="entry name" value="RIBOSOMAL_S3"/>
    <property type="match status" value="1"/>
</dbReference>
<comment type="subcellular location">
    <subcellularLocation>
        <location evidence="5 7">Plastid</location>
        <location evidence="5 7">Chloroplast</location>
    </subcellularLocation>
</comment>
<sequence length="881" mass="98664">MGQKVHPIGFRIGITKQHQSQWFANFQKYQYAQSVVEDQFLRETIKKLFFELLNPTIKNKASAGQTKLRIPKISQIKIERSLLPYKIGIHIYAEKSLRSYIKKALTQLNLDPLTAGHVQKVRYYLLNLKEKQNMLPSGPASARITSKSVLAKNGSSMTMPEGGTIAATGSSITTMQTKDKGRTQSSKGGPGRASSRATSMNSKSRETRFAGKEKARSGQGPNLAVSQKQGSFTKEFSKSSNQRLKKRQMLRTQSSERMRLLSTRQLMISRAGYIMNIPKLNLISNLGTRPKLKGFNQSGPASINSLMPAQRGKSAAYGRSDIKGQKMKPNSFFGNKAGTGKPILKSLKTGLQKSLLTSAGKGLPGNSLKQANNLLLNKKVTTKRLRKKLVNNFFKRLNNIFLKTIRKNFQIFDQKLLQYKTDQREKFGSLRYAPLVYNKNWIALTSSSAGMQARNQGNTAVNLKKQPIHKLIALINSLHLKSQLKLENLRKEFLAFGTLSNSKCFGYYQIVKLISNLKDLVFKLKLNQRINRVRSNASNAQTMLSTGIGGTPAFSIKSSGLRLSSINKQDRVISVKKSKQLQKIRKKIDSASLKGLDLLEKAQLNKFKNIENSISKLKLSEYLKQSVIKHRQENIYYYLGTISEASKNLKKIQQFTKKYANFLFDSVVPLNMTTLGNTNSVSPTLGSGDKKSVVSSTLGLAQNDTHKDPAVAFGPEELNRLAQNLALTLSNSAQKKRSEKKLNEVFLDQIEKQKNRFTNNILLTPKISISFYSLTAKQIESKASFVADSIVDQLEKRKAFRKVIKDAQEDLMNRLGIKGVKIQVSGRLNGAEIARTEWVRAGRVPLQTLRANIDYSYKTANTIYGIIGVKVWIFKGLSDRI</sequence>
<accession>A0A0S2LPR5</accession>
<dbReference type="InterPro" id="IPR018280">
    <property type="entry name" value="Ribosomal_uS3_CS"/>
</dbReference>
<comment type="subunit">
    <text evidence="5 7">Part of the 30S ribosomal subunit.</text>
</comment>
<dbReference type="HAMAP" id="MF_01309_B">
    <property type="entry name" value="Ribosomal_uS3_B"/>
    <property type="match status" value="1"/>
</dbReference>
<organism evidence="10">
    <name type="scientific">Staurocarteria cerasiformis</name>
    <name type="common">Green alga</name>
    <name type="synonym">Carteria cerasiformis</name>
    <dbReference type="NCBI Taxonomy" id="69401"/>
    <lineage>
        <taxon>Eukaryota</taxon>
        <taxon>Viridiplantae</taxon>
        <taxon>Chlorophyta</taxon>
        <taxon>core chlorophytes</taxon>
        <taxon>Chlorophyceae</taxon>
        <taxon>CS clade</taxon>
        <taxon>Chlamydomonadales</taxon>
        <taxon>Chlamydomonadaceae</taxon>
        <taxon>Staurocarteria</taxon>
    </lineage>
</organism>
<dbReference type="InterPro" id="IPR005704">
    <property type="entry name" value="Ribosomal_uS3_bac-typ"/>
</dbReference>
<reference evidence="10" key="1">
    <citation type="journal article" date="2015" name="BMC Evol. Biol.">
        <title>Chloroplast phylogenomic analysis of chlorophyte green algae identifies a novel lineage sister to the Sphaeropleales (Chlorophyceae).</title>
        <authorList>
            <person name="Lemieux C."/>
            <person name="Vincent A.T."/>
            <person name="Labarre A."/>
            <person name="Otis C."/>
            <person name="Turmel M."/>
        </authorList>
    </citation>
    <scope>NUCLEOTIDE SEQUENCE</scope>
</reference>
<dbReference type="NCBIfam" id="TIGR01009">
    <property type="entry name" value="rpsC_bact"/>
    <property type="match status" value="1"/>
</dbReference>
<evidence type="ECO:0000256" key="6">
    <source>
        <dbReference type="RuleBase" id="RU003624"/>
    </source>
</evidence>
<feature type="compositionally biased region" description="Polar residues" evidence="8">
    <location>
        <begin position="224"/>
        <end position="242"/>
    </location>
</feature>
<dbReference type="GO" id="GO:0003723">
    <property type="term" value="F:RNA binding"/>
    <property type="evidence" value="ECO:0007669"/>
    <property type="project" value="InterPro"/>
</dbReference>
<dbReference type="GO" id="GO:0022627">
    <property type="term" value="C:cytosolic small ribosomal subunit"/>
    <property type="evidence" value="ECO:0007669"/>
    <property type="project" value="TreeGrafter"/>
</dbReference>
<dbReference type="PANTHER" id="PTHR11760">
    <property type="entry name" value="30S/40S RIBOSOMAL PROTEIN S3"/>
    <property type="match status" value="1"/>
</dbReference>
<keyword evidence="3 5" id="KW-0687">Ribonucleoprotein</keyword>
<dbReference type="GO" id="GO:0006412">
    <property type="term" value="P:translation"/>
    <property type="evidence" value="ECO:0007669"/>
    <property type="project" value="UniProtKB-UniRule"/>
</dbReference>
<protein>
    <recommendedName>
        <fullName evidence="4 5">Small ribosomal subunit protein uS3c</fullName>
    </recommendedName>
</protein>
<keyword evidence="2 5" id="KW-0689">Ribosomal protein</keyword>
<dbReference type="InterPro" id="IPR057258">
    <property type="entry name" value="Ribosomal_uS3"/>
</dbReference>
<evidence type="ECO:0000313" key="10">
    <source>
        <dbReference type="EMBL" id="ALO63461.1"/>
    </source>
</evidence>
<dbReference type="Gene3D" id="3.30.1140.32">
    <property type="entry name" value="Ribosomal protein S3, C-terminal domain"/>
    <property type="match status" value="1"/>
</dbReference>
<evidence type="ECO:0000256" key="7">
    <source>
        <dbReference type="RuleBase" id="RU003626"/>
    </source>
</evidence>
<dbReference type="SUPFAM" id="SSF54814">
    <property type="entry name" value="Prokaryotic type KH domain (KH-domain type II)"/>
    <property type="match status" value="1"/>
</dbReference>
<dbReference type="InterPro" id="IPR036419">
    <property type="entry name" value="Ribosomal_S3_C_sf"/>
</dbReference>
<evidence type="ECO:0000256" key="4">
    <source>
        <dbReference type="ARBA" id="ARBA00035154"/>
    </source>
</evidence>
<gene>
    <name evidence="5 10" type="primary">rps3</name>
</gene>
<evidence type="ECO:0000256" key="5">
    <source>
        <dbReference type="HAMAP-Rule" id="MF_01309"/>
    </source>
</evidence>
<dbReference type="CDD" id="cd02412">
    <property type="entry name" value="KH-II_30S_S3"/>
    <property type="match status" value="1"/>
</dbReference>
<dbReference type="GeneID" id="26378952"/>
<feature type="compositionally biased region" description="Basic and acidic residues" evidence="8">
    <location>
        <begin position="203"/>
        <end position="216"/>
    </location>
</feature>
<dbReference type="GO" id="GO:0009507">
    <property type="term" value="C:chloroplast"/>
    <property type="evidence" value="ECO:0007669"/>
    <property type="project" value="UniProtKB-SubCell"/>
</dbReference>
<dbReference type="GO" id="GO:0003735">
    <property type="term" value="F:structural constituent of ribosome"/>
    <property type="evidence" value="ECO:0007669"/>
    <property type="project" value="InterPro"/>
</dbReference>
<geneLocation type="chloroplast" evidence="10"/>
<evidence type="ECO:0000256" key="2">
    <source>
        <dbReference type="ARBA" id="ARBA00022980"/>
    </source>
</evidence>
<evidence type="ECO:0000256" key="3">
    <source>
        <dbReference type="ARBA" id="ARBA00023274"/>
    </source>
</evidence>
<evidence type="ECO:0000256" key="8">
    <source>
        <dbReference type="SAM" id="MobiDB-lite"/>
    </source>
</evidence>
<dbReference type="InterPro" id="IPR009019">
    <property type="entry name" value="KH_sf_prok-type"/>
</dbReference>
<dbReference type="AlphaFoldDB" id="A0A0S2LPR5"/>
<dbReference type="InterPro" id="IPR015946">
    <property type="entry name" value="KH_dom-like_a/b"/>
</dbReference>
<comment type="similarity">
    <text evidence="1 5 6">Belongs to the universal ribosomal protein uS3 family.</text>
</comment>
<evidence type="ECO:0000256" key="1">
    <source>
        <dbReference type="ARBA" id="ARBA00010761"/>
    </source>
</evidence>
<dbReference type="SUPFAM" id="SSF54821">
    <property type="entry name" value="Ribosomal protein S3 C-terminal domain"/>
    <property type="match status" value="1"/>
</dbReference>
<proteinExistence type="inferred from homology"/>